<dbReference type="Proteomes" id="UP000199532">
    <property type="component" value="Unassembled WGS sequence"/>
</dbReference>
<organism evidence="2 3">
    <name type="scientific">Dyadobacter koreensis</name>
    <dbReference type="NCBI Taxonomy" id="408657"/>
    <lineage>
        <taxon>Bacteria</taxon>
        <taxon>Pseudomonadati</taxon>
        <taxon>Bacteroidota</taxon>
        <taxon>Cytophagia</taxon>
        <taxon>Cytophagales</taxon>
        <taxon>Spirosomataceae</taxon>
        <taxon>Dyadobacter</taxon>
    </lineage>
</organism>
<dbReference type="Gene3D" id="2.60.120.10">
    <property type="entry name" value="Jelly Rolls"/>
    <property type="match status" value="1"/>
</dbReference>
<dbReference type="AlphaFoldDB" id="A0A1H6QXZ6"/>
<name>A0A1H6QXZ6_9BACT</name>
<reference evidence="2 3" key="1">
    <citation type="submission" date="2016-10" db="EMBL/GenBank/DDBJ databases">
        <authorList>
            <person name="de Groot N.N."/>
        </authorList>
    </citation>
    <scope>NUCLEOTIDE SEQUENCE [LARGE SCALE GENOMIC DNA]</scope>
    <source>
        <strain evidence="2 3">DSM 19938</strain>
    </source>
</reference>
<keyword evidence="2" id="KW-0808">Transferase</keyword>
<evidence type="ECO:0000313" key="3">
    <source>
        <dbReference type="Proteomes" id="UP000199532"/>
    </source>
</evidence>
<accession>A0A1H6QXZ6</accession>
<dbReference type="EMBL" id="FNXY01000001">
    <property type="protein sequence ID" value="SEI44370.1"/>
    <property type="molecule type" value="Genomic_DNA"/>
</dbReference>
<dbReference type="InterPro" id="IPR000595">
    <property type="entry name" value="cNMP-bd_dom"/>
</dbReference>
<dbReference type="InterPro" id="IPR018490">
    <property type="entry name" value="cNMP-bd_dom_sf"/>
</dbReference>
<protein>
    <submittedName>
        <fullName evidence="2">cAMP-binding domain of CRP or a regulatory subunit of cAMP-dependent protein kinases</fullName>
    </submittedName>
</protein>
<dbReference type="InterPro" id="IPR014710">
    <property type="entry name" value="RmlC-like_jellyroll"/>
</dbReference>
<gene>
    <name evidence="2" type="ORF">SAMN04487995_0778</name>
</gene>
<keyword evidence="2" id="KW-0418">Kinase</keyword>
<dbReference type="GO" id="GO:0016301">
    <property type="term" value="F:kinase activity"/>
    <property type="evidence" value="ECO:0007669"/>
    <property type="project" value="UniProtKB-KW"/>
</dbReference>
<dbReference type="PROSITE" id="PS50042">
    <property type="entry name" value="CNMP_BINDING_3"/>
    <property type="match status" value="1"/>
</dbReference>
<dbReference type="SUPFAM" id="SSF51206">
    <property type="entry name" value="cAMP-binding domain-like"/>
    <property type="match status" value="1"/>
</dbReference>
<dbReference type="CDD" id="cd00038">
    <property type="entry name" value="CAP_ED"/>
    <property type="match status" value="1"/>
</dbReference>
<feature type="domain" description="Cyclic nucleotide-binding" evidence="1">
    <location>
        <begin position="12"/>
        <end position="115"/>
    </location>
</feature>
<sequence>MQNKIMKSFFQQFTILSATELDQLDPFIINKRLKKGDFLIQEGKICDEVVFIKTGILRSFYYSDKSEEITYCLTFPGNVMTAFSSFITGNPTEETIQALTDAELVIIKKENLEKLYQKGSAWLKLGKHLSELQYIALENRIFGYQKYSAKKRYEELLTKQAEFIQNVPIQYLASYLNITPRHLSRLRREISQKAF</sequence>
<keyword evidence="3" id="KW-1185">Reference proteome</keyword>
<evidence type="ECO:0000313" key="2">
    <source>
        <dbReference type="EMBL" id="SEI44370.1"/>
    </source>
</evidence>
<dbReference type="STRING" id="408657.SAMN04487995_0778"/>
<evidence type="ECO:0000259" key="1">
    <source>
        <dbReference type="PROSITE" id="PS50042"/>
    </source>
</evidence>
<proteinExistence type="predicted"/>
<dbReference type="Pfam" id="PF00027">
    <property type="entry name" value="cNMP_binding"/>
    <property type="match status" value="1"/>
</dbReference>